<name>A0A2P7MVH6_9CYAN</name>
<accession>A0A2P7MVH6</accession>
<proteinExistence type="predicted"/>
<reference evidence="1" key="1">
    <citation type="journal article" date="2018" name="Environ. Microbiol.">
        <title>Ecological and genomic features of two widespread freshwater picocyanobacteria.</title>
        <authorList>
            <person name="Cabello-Yeves P.J."/>
            <person name="Picazo A."/>
            <person name="Camacho A."/>
            <person name="Callieri C."/>
            <person name="Rosselli R."/>
            <person name="Roda-Garcia J.J."/>
            <person name="Coutinho F.H."/>
            <person name="Rodriguez-Valera F."/>
        </authorList>
    </citation>
    <scope>NUCLEOTIDE SEQUENCE [LARGE SCALE GENOMIC DNA]</scope>
    <source>
        <strain evidence="1">Tous</strain>
    </source>
</reference>
<dbReference type="Proteomes" id="UP000243002">
    <property type="component" value="Unassembled WGS sequence"/>
</dbReference>
<dbReference type="EMBL" id="PXXO01000007">
    <property type="protein sequence ID" value="PSJ05186.1"/>
    <property type="molecule type" value="Genomic_DNA"/>
</dbReference>
<organism evidence="1 2">
    <name type="scientific">Cyanobium usitatum str. Tous</name>
    <dbReference type="NCBI Taxonomy" id="2116684"/>
    <lineage>
        <taxon>Bacteria</taxon>
        <taxon>Bacillati</taxon>
        <taxon>Cyanobacteriota</taxon>
        <taxon>Cyanophyceae</taxon>
        <taxon>Synechococcales</taxon>
        <taxon>Prochlorococcaceae</taxon>
        <taxon>Cyanobium</taxon>
    </lineage>
</organism>
<evidence type="ECO:0000313" key="2">
    <source>
        <dbReference type="Proteomes" id="UP000243002"/>
    </source>
</evidence>
<keyword evidence="2" id="KW-1185">Reference proteome</keyword>
<protein>
    <submittedName>
        <fullName evidence="1">Uncharacterized protein</fullName>
    </submittedName>
</protein>
<evidence type="ECO:0000313" key="1">
    <source>
        <dbReference type="EMBL" id="PSJ05186.1"/>
    </source>
</evidence>
<sequence length="153" mass="16803">MLAVFGWPAAALADVVVVPVPSPYSYDTATLRQLNLRGSWGRYLGFTGHSVIEWPAVPAQLNAGNPGTIRCDGNRCWREGYVGPSLTGGTPAGSLRHYFNYQLDCRDQTFDRIGDVRLPGNYQRGWQPVLNDPVALAVARDWCPRITQLPTGS</sequence>
<comment type="caution">
    <text evidence="1">The sequence shown here is derived from an EMBL/GenBank/DDBJ whole genome shotgun (WGS) entry which is preliminary data.</text>
</comment>
<gene>
    <name evidence="1" type="ORF">C7K55_07570</name>
</gene>
<dbReference type="AlphaFoldDB" id="A0A2P7MVH6"/>